<evidence type="ECO:0000313" key="2">
    <source>
        <dbReference type="EMBL" id="PAA94748.1"/>
    </source>
</evidence>
<gene>
    <name evidence="2" type="ORF">BOX15_Mlig028964g1</name>
</gene>
<accession>A0A267H8X6</accession>
<dbReference type="InterPro" id="IPR029638">
    <property type="entry name" value="FAM78"/>
</dbReference>
<dbReference type="Proteomes" id="UP000215902">
    <property type="component" value="Unassembled WGS sequence"/>
</dbReference>
<organism evidence="2 3">
    <name type="scientific">Macrostomum lignano</name>
    <dbReference type="NCBI Taxonomy" id="282301"/>
    <lineage>
        <taxon>Eukaryota</taxon>
        <taxon>Metazoa</taxon>
        <taxon>Spiralia</taxon>
        <taxon>Lophotrochozoa</taxon>
        <taxon>Platyhelminthes</taxon>
        <taxon>Rhabditophora</taxon>
        <taxon>Macrostomorpha</taxon>
        <taxon>Macrostomida</taxon>
        <taxon>Macrostomidae</taxon>
        <taxon>Macrostomum</taxon>
    </lineage>
</organism>
<dbReference type="EMBL" id="NIVC01000001">
    <property type="protein sequence ID" value="PAA94748.1"/>
    <property type="molecule type" value="Genomic_DNA"/>
</dbReference>
<name>A0A267H8X6_9PLAT</name>
<reference evidence="2 3" key="1">
    <citation type="submission" date="2017-06" db="EMBL/GenBank/DDBJ databases">
        <title>A platform for efficient transgenesis in Macrostomum lignano, a flatworm model organism for stem cell research.</title>
        <authorList>
            <person name="Berezikov E."/>
        </authorList>
    </citation>
    <scope>NUCLEOTIDE SEQUENCE [LARGE SCALE GENOMIC DNA]</scope>
    <source>
        <strain evidence="2">DV1</strain>
        <tissue evidence="2">Whole organism</tissue>
    </source>
</reference>
<evidence type="ECO:0000256" key="1">
    <source>
        <dbReference type="SAM" id="MobiDB-lite"/>
    </source>
</evidence>
<feature type="compositionally biased region" description="Basic and acidic residues" evidence="1">
    <location>
        <begin position="354"/>
        <end position="368"/>
    </location>
</feature>
<feature type="region of interest" description="Disordered" evidence="1">
    <location>
        <begin position="237"/>
        <end position="259"/>
    </location>
</feature>
<dbReference type="OrthoDB" id="9971204at2759"/>
<feature type="compositionally biased region" description="Low complexity" evidence="1">
    <location>
        <begin position="239"/>
        <end position="254"/>
    </location>
</feature>
<evidence type="ECO:0000313" key="3">
    <source>
        <dbReference type="Proteomes" id="UP000215902"/>
    </source>
</evidence>
<dbReference type="STRING" id="282301.A0A267H8X6"/>
<sequence length="368" mass="40512">HALAAIGLRVAPSLNKAVALTTVVRCKFGSASVIQWDNPAFDKELSSLVRVTDFSCTAASNLSSKLEGDDGAERRAESKEPDGLRVVESRDCLVYHSEAAQCTASLEVLNSGLRELTAAGWSFGLVQACRQSRIEHRYGRSGSAHWVFPELASGARRWLSDSDGTHFPFYGRYSVAGAARGQRLPRQRILLSLLDSFHPTVSWRLTCAKDSLCEIIRQQSFRIWLVATPHSPRQILELQQKQQQQQQQEQQEQQKPTDFRVLTDSRGSVCAADWQFEMLAKFDCARPIGRRLVSVRRSVTAGPAASDMDSREDEAANLPLQAVTGVTCNDAQQLVWRAASKSSAADVLLIPARRPGDSGRTEDSRSGG</sequence>
<dbReference type="AlphaFoldDB" id="A0A267H8X6"/>
<feature type="non-terminal residue" evidence="2">
    <location>
        <position position="1"/>
    </location>
</feature>
<comment type="caution">
    <text evidence="2">The sequence shown here is derived from an EMBL/GenBank/DDBJ whole genome shotgun (WGS) entry which is preliminary data.</text>
</comment>
<dbReference type="PANTHER" id="PTHR31655:SF7">
    <property type="entry name" value="PROTEIN FAM78A"/>
    <property type="match status" value="1"/>
</dbReference>
<proteinExistence type="predicted"/>
<feature type="region of interest" description="Disordered" evidence="1">
    <location>
        <begin position="349"/>
        <end position="368"/>
    </location>
</feature>
<keyword evidence="3" id="KW-1185">Reference proteome</keyword>
<dbReference type="PANTHER" id="PTHR31655">
    <property type="entry name" value="PROTEIN FAM78A"/>
    <property type="match status" value="1"/>
</dbReference>
<protein>
    <submittedName>
        <fullName evidence="2">Uncharacterized protein</fullName>
    </submittedName>
</protein>